<keyword evidence="4" id="KW-0812">Transmembrane</keyword>
<keyword evidence="2" id="KW-0186">Copper</keyword>
<name>A0A1N6LY89_BABMR</name>
<feature type="binding site" evidence="2">
    <location>
        <position position="201"/>
    </location>
    <ligand>
        <name>Cu cation</name>
        <dbReference type="ChEBI" id="CHEBI:23378"/>
    </ligand>
</feature>
<keyword evidence="4" id="KW-1133">Transmembrane helix</keyword>
<dbReference type="AlphaFoldDB" id="A0A1N6LY89"/>
<accession>A0A1N6LY89</accession>
<feature type="transmembrane region" description="Helical" evidence="4">
    <location>
        <begin position="39"/>
        <end position="58"/>
    </location>
</feature>
<comment type="similarity">
    <text evidence="1">Belongs to the SCO1/2 family.</text>
</comment>
<keyword evidence="3" id="KW-1015">Disulfide bond</keyword>
<dbReference type="Gene3D" id="3.40.30.10">
    <property type="entry name" value="Glutaredoxin"/>
    <property type="match status" value="1"/>
</dbReference>
<dbReference type="RefSeq" id="XP_021337890.1">
    <property type="nucleotide sequence ID" value="XM_021482716.1"/>
</dbReference>
<keyword evidence="2" id="KW-0479">Metal-binding</keyword>
<dbReference type="Proteomes" id="UP000002899">
    <property type="component" value="Chromosome IV"/>
</dbReference>
<dbReference type="KEGG" id="bmic:BmR1_04g08740"/>
<feature type="binding site" evidence="2">
    <location>
        <position position="116"/>
    </location>
    <ligand>
        <name>Cu cation</name>
        <dbReference type="ChEBI" id="CHEBI:23378"/>
    </ligand>
</feature>
<sequence length="239" mass="27457">MSCRNCASLRRLYSTFNKSNKSDLDQLKHSSRFKIGFKYILSNAAICGVVGGSIYLFSESRKYSQRAKIQSSVQGTPLIGGSWSLIDHNGKRRSEKDFFGTYTLIYFGFANCPDICPEELEKQKIVLENIDKKFGNVIQPLFISVDHNRDTPEKLKSFVKLFHSRLIGLTGNEDEIKRVTKLFRVYYNPGVKSDGEYLIDHSIIHYLMDKQGKFIDLYGKNLTPREMTAKIMQVISQRK</sequence>
<dbReference type="GeneID" id="24426379"/>
<dbReference type="PANTHER" id="PTHR12151:SF5">
    <property type="entry name" value="AT19154P"/>
    <property type="match status" value="1"/>
</dbReference>
<evidence type="ECO:0000256" key="4">
    <source>
        <dbReference type="SAM" id="Phobius"/>
    </source>
</evidence>
<dbReference type="Pfam" id="PF02630">
    <property type="entry name" value="SCO1-SenC"/>
    <property type="match status" value="1"/>
</dbReference>
<dbReference type="GO" id="GO:0005739">
    <property type="term" value="C:mitochondrion"/>
    <property type="evidence" value="ECO:0007669"/>
    <property type="project" value="GOC"/>
</dbReference>
<reference evidence="5 6" key="2">
    <citation type="journal article" date="2013" name="PLoS ONE">
        <title>Whole genome mapping and re-organization of the nuclear and mitochondrial genomes of Babesia microti isolates.</title>
        <authorList>
            <person name="Cornillot E."/>
            <person name="Dassouli A."/>
            <person name="Garg A."/>
            <person name="Pachikara N."/>
            <person name="Randazzo S."/>
            <person name="Depoix D."/>
            <person name="Carcy B."/>
            <person name="Delbecq S."/>
            <person name="Frutos R."/>
            <person name="Silva J.C."/>
            <person name="Sutton R."/>
            <person name="Krause P.J."/>
            <person name="Mamoun C.B."/>
        </authorList>
    </citation>
    <scope>NUCLEOTIDE SEQUENCE [LARGE SCALE GENOMIC DNA]</scope>
    <source>
        <strain evidence="5 6">RI</strain>
    </source>
</reference>
<evidence type="ECO:0000256" key="1">
    <source>
        <dbReference type="ARBA" id="ARBA00010996"/>
    </source>
</evidence>
<reference evidence="5 6" key="1">
    <citation type="journal article" date="2012" name="Nucleic Acids Res.">
        <title>Sequencing of the smallest Apicomplexan genome from the human pathogen Babesia microti.</title>
        <authorList>
            <person name="Cornillot E."/>
            <person name="Hadj-Kaddour K."/>
            <person name="Dassouli A."/>
            <person name="Noel B."/>
            <person name="Ranwez V."/>
            <person name="Vacherie B."/>
            <person name="Augagneur Y."/>
            <person name="Bres V."/>
            <person name="Duclos A."/>
            <person name="Randazzo S."/>
            <person name="Carcy B."/>
            <person name="Debierre-Grockiego F."/>
            <person name="Delbecq S."/>
            <person name="Moubri-Menage K."/>
            <person name="Shams-Eldin H."/>
            <person name="Usmani-Brown S."/>
            <person name="Bringaud F."/>
            <person name="Wincker P."/>
            <person name="Vivares C.P."/>
            <person name="Schwarz R.T."/>
            <person name="Schetters T.P."/>
            <person name="Krause P.J."/>
            <person name="Gorenflot A."/>
            <person name="Berry V."/>
            <person name="Barbe V."/>
            <person name="Ben Mamoun C."/>
        </authorList>
    </citation>
    <scope>NUCLEOTIDE SEQUENCE [LARGE SCALE GENOMIC DNA]</scope>
    <source>
        <strain evidence="5 6">RI</strain>
    </source>
</reference>
<evidence type="ECO:0000256" key="2">
    <source>
        <dbReference type="PIRSR" id="PIRSR603782-1"/>
    </source>
</evidence>
<dbReference type="FunFam" id="3.40.30.10:FF:000013">
    <property type="entry name" value="Blast:Protein SCO1 homolog, mitochondrial"/>
    <property type="match status" value="1"/>
</dbReference>
<dbReference type="VEuPathDB" id="PiroplasmaDB:BmR1_04g08740"/>
<keyword evidence="4" id="KW-0472">Membrane</keyword>
<evidence type="ECO:0000313" key="6">
    <source>
        <dbReference type="Proteomes" id="UP000002899"/>
    </source>
</evidence>
<proteinExistence type="inferred from homology"/>
<gene>
    <name evidence="5" type="ORF">BmR1_04g08740</name>
</gene>
<reference evidence="5 6" key="3">
    <citation type="journal article" date="2016" name="Sci. Rep.">
        <title>Genome-wide diversity and gene expression profiling of Babesia microti isolates identify polymorphic genes that mediate host-pathogen interactions.</title>
        <authorList>
            <person name="Silva J.C."/>
            <person name="Cornillot E."/>
            <person name="McCracken C."/>
            <person name="Usmani-Brown S."/>
            <person name="Dwivedi A."/>
            <person name="Ifeonu O.O."/>
            <person name="Crabtree J."/>
            <person name="Gotia H.T."/>
            <person name="Virji A.Z."/>
            <person name="Reynes C."/>
            <person name="Colinge J."/>
            <person name="Kumar V."/>
            <person name="Lawres L."/>
            <person name="Pazzi J.E."/>
            <person name="Pablo J.V."/>
            <person name="Hung C."/>
            <person name="Brancato J."/>
            <person name="Kumari P."/>
            <person name="Orvis J."/>
            <person name="Tretina K."/>
            <person name="Chibucos M."/>
            <person name="Ott S."/>
            <person name="Sadzewicz L."/>
            <person name="Sengamalay N."/>
            <person name="Shetty A.C."/>
            <person name="Su Q."/>
            <person name="Tallon L."/>
            <person name="Fraser C.M."/>
            <person name="Frutos R."/>
            <person name="Molina D.M."/>
            <person name="Krause P.J."/>
            <person name="Ben Mamoun C."/>
        </authorList>
    </citation>
    <scope>NUCLEOTIDE SEQUENCE [LARGE SCALE GENOMIC DNA]</scope>
    <source>
        <strain evidence="5 6">RI</strain>
    </source>
</reference>
<dbReference type="PANTHER" id="PTHR12151">
    <property type="entry name" value="ELECTRON TRANSPORT PROTIN SCO1/SENC FAMILY MEMBER"/>
    <property type="match status" value="1"/>
</dbReference>
<keyword evidence="6" id="KW-1185">Reference proteome</keyword>
<dbReference type="CDD" id="cd02968">
    <property type="entry name" value="SCO"/>
    <property type="match status" value="1"/>
</dbReference>
<feature type="disulfide bond" description="Redox-active" evidence="3">
    <location>
        <begin position="112"/>
        <end position="116"/>
    </location>
</feature>
<feature type="binding site" evidence="2">
    <location>
        <position position="112"/>
    </location>
    <ligand>
        <name>Cu cation</name>
        <dbReference type="ChEBI" id="CHEBI:23378"/>
    </ligand>
</feature>
<protein>
    <submittedName>
        <fullName evidence="5">Sco1/2-like protein</fullName>
    </submittedName>
</protein>
<dbReference type="InterPro" id="IPR003782">
    <property type="entry name" value="SCO1/SenC"/>
</dbReference>
<dbReference type="InterPro" id="IPR036249">
    <property type="entry name" value="Thioredoxin-like_sf"/>
</dbReference>
<dbReference type="SUPFAM" id="SSF52833">
    <property type="entry name" value="Thioredoxin-like"/>
    <property type="match status" value="1"/>
</dbReference>
<dbReference type="OrthoDB" id="270009at2759"/>
<evidence type="ECO:0000256" key="3">
    <source>
        <dbReference type="PIRSR" id="PIRSR603782-2"/>
    </source>
</evidence>
<evidence type="ECO:0000313" key="5">
    <source>
        <dbReference type="EMBL" id="SIO73835.1"/>
    </source>
</evidence>
<dbReference type="GO" id="GO:0046872">
    <property type="term" value="F:metal ion binding"/>
    <property type="evidence" value="ECO:0007669"/>
    <property type="project" value="UniProtKB-KW"/>
</dbReference>
<dbReference type="EMBL" id="LN871599">
    <property type="protein sequence ID" value="SIO73835.1"/>
    <property type="molecule type" value="Genomic_DNA"/>
</dbReference>
<dbReference type="GO" id="GO:0033617">
    <property type="term" value="P:mitochondrial respiratory chain complex IV assembly"/>
    <property type="evidence" value="ECO:0007669"/>
    <property type="project" value="TreeGrafter"/>
</dbReference>
<organism evidence="5 6">
    <name type="scientific">Babesia microti (strain RI)</name>
    <dbReference type="NCBI Taxonomy" id="1133968"/>
    <lineage>
        <taxon>Eukaryota</taxon>
        <taxon>Sar</taxon>
        <taxon>Alveolata</taxon>
        <taxon>Apicomplexa</taxon>
        <taxon>Aconoidasida</taxon>
        <taxon>Piroplasmida</taxon>
        <taxon>Babesiidae</taxon>
        <taxon>Babesia</taxon>
    </lineage>
</organism>